<evidence type="ECO:0000313" key="2">
    <source>
        <dbReference type="EMBL" id="MFL9841463.1"/>
    </source>
</evidence>
<keyword evidence="1" id="KW-0802">TPR repeat</keyword>
<dbReference type="RefSeq" id="WP_408078363.1">
    <property type="nucleotide sequence ID" value="NZ_JBELQC010000001.1"/>
</dbReference>
<dbReference type="CDD" id="cd02440">
    <property type="entry name" value="AdoMet_MTases"/>
    <property type="match status" value="1"/>
</dbReference>
<feature type="repeat" description="TPR" evidence="1">
    <location>
        <begin position="77"/>
        <end position="110"/>
    </location>
</feature>
<keyword evidence="3" id="KW-1185">Reference proteome</keyword>
<dbReference type="InterPro" id="IPR025799">
    <property type="entry name" value="Arg_MeTrfase"/>
</dbReference>
<accession>A0ABW8YMY6</accession>
<dbReference type="PROSITE" id="PS51678">
    <property type="entry name" value="SAM_MT_PRMT"/>
    <property type="match status" value="1"/>
</dbReference>
<protein>
    <submittedName>
        <fullName evidence="2">Protein arginine N-methyltransferase</fullName>
    </submittedName>
</protein>
<proteinExistence type="predicted"/>
<dbReference type="SMART" id="SM00028">
    <property type="entry name" value="TPR"/>
    <property type="match status" value="3"/>
</dbReference>
<gene>
    <name evidence="2" type="ORF">ABS767_10855</name>
</gene>
<dbReference type="Gene3D" id="3.40.50.150">
    <property type="entry name" value="Vaccinia Virus protein VP39"/>
    <property type="match status" value="1"/>
</dbReference>
<dbReference type="PANTHER" id="PTHR11006">
    <property type="entry name" value="PROTEIN ARGININE N-METHYLTRANSFERASE"/>
    <property type="match status" value="1"/>
</dbReference>
<dbReference type="InterPro" id="IPR011990">
    <property type="entry name" value="TPR-like_helical_dom_sf"/>
</dbReference>
<name>A0ABW8YMY6_9SPHN</name>
<dbReference type="SUPFAM" id="SSF48452">
    <property type="entry name" value="TPR-like"/>
    <property type="match status" value="1"/>
</dbReference>
<dbReference type="SUPFAM" id="SSF53335">
    <property type="entry name" value="S-adenosyl-L-methionine-dependent methyltransferases"/>
    <property type="match status" value="1"/>
</dbReference>
<comment type="caution">
    <text evidence="2">The sequence shown here is derived from an EMBL/GenBank/DDBJ whole genome shotgun (WGS) entry which is preliminary data.</text>
</comment>
<dbReference type="InterPro" id="IPR019734">
    <property type="entry name" value="TPR_rpt"/>
</dbReference>
<dbReference type="Pfam" id="PF13424">
    <property type="entry name" value="TPR_12"/>
    <property type="match status" value="1"/>
</dbReference>
<dbReference type="EMBL" id="JBELQC010000001">
    <property type="protein sequence ID" value="MFL9841463.1"/>
    <property type="molecule type" value="Genomic_DNA"/>
</dbReference>
<dbReference type="InterPro" id="IPR029063">
    <property type="entry name" value="SAM-dependent_MTases_sf"/>
</dbReference>
<evidence type="ECO:0000313" key="3">
    <source>
        <dbReference type="Proteomes" id="UP001629244"/>
    </source>
</evidence>
<reference evidence="2 3" key="1">
    <citation type="submission" date="2024-06" db="EMBL/GenBank/DDBJ databases">
        <authorList>
            <person name="Kaempfer P."/>
            <person name="Viver T."/>
        </authorList>
    </citation>
    <scope>NUCLEOTIDE SEQUENCE [LARGE SCALE GENOMIC DNA]</scope>
    <source>
        <strain evidence="2 3">ST-64</strain>
    </source>
</reference>
<dbReference type="Proteomes" id="UP001629244">
    <property type="component" value="Unassembled WGS sequence"/>
</dbReference>
<evidence type="ECO:0000256" key="1">
    <source>
        <dbReference type="PROSITE-ProRule" id="PRU00339"/>
    </source>
</evidence>
<feature type="repeat" description="TPR" evidence="1">
    <location>
        <begin position="111"/>
        <end position="144"/>
    </location>
</feature>
<organism evidence="2 3">
    <name type="scientific">Sphingomonas plantiphila</name>
    <dbReference type="NCBI Taxonomy" id="3163295"/>
    <lineage>
        <taxon>Bacteria</taxon>
        <taxon>Pseudomonadati</taxon>
        <taxon>Pseudomonadota</taxon>
        <taxon>Alphaproteobacteria</taxon>
        <taxon>Sphingomonadales</taxon>
        <taxon>Sphingomonadaceae</taxon>
        <taxon>Sphingomonas</taxon>
    </lineage>
</organism>
<dbReference type="Gene3D" id="2.70.160.11">
    <property type="entry name" value="Hnrnp arginine n-methyltransferase1"/>
    <property type="match status" value="1"/>
</dbReference>
<dbReference type="PANTHER" id="PTHR11006:SF4">
    <property type="entry name" value="PROTEIN ARGININE N-METHYLTRANSFERASE 7"/>
    <property type="match status" value="1"/>
</dbReference>
<sequence>MTPNPRDEARAALAEAMSQHESGNLEGAELGYRHVLARNYRTTDVLPLLAGLLGRLSRGEEALAAWDQLLAIEPMHAVALHERGLTLHWLGRTEEAIASLDRACAIDPDNAVALGNLGVVLADAGRNLDAIRTFRRALALQPDNLHLRHQVRRLGSASVPFWHIPMMNDAPRNDAFEAAIRAAVATAGPDARVLDIGAGSGLLSLMAARAGAQRVVACEMEPMIAEMAQRIVAQNGYADRITVHAKPSTALSVGAELDAPADILVSEILSSDLLTEKVLDTFEDAHRRLLAPDALVIPRAASAMGCLVASDTLADYAFIGQVSGFDLSPFTDFAPQRLPIHGTMTQWQRLSDDIELVRLDLTRTKHDGGLTRLEIPVTASGRAIGIVQWMHIDLWPGVAFDNHPDRYSDGGWLQILHSFPQPIDVSAGDTLAIAAGHDRITLILLPLPR</sequence>
<dbReference type="PROSITE" id="PS50005">
    <property type="entry name" value="TPR"/>
    <property type="match status" value="2"/>
</dbReference>
<dbReference type="PROSITE" id="PS50293">
    <property type="entry name" value="TPR_REGION"/>
    <property type="match status" value="1"/>
</dbReference>
<dbReference type="Gene3D" id="1.25.40.10">
    <property type="entry name" value="Tetratricopeptide repeat domain"/>
    <property type="match status" value="1"/>
</dbReference>
<dbReference type="Pfam" id="PF06325">
    <property type="entry name" value="PrmA"/>
    <property type="match status" value="1"/>
</dbReference>